<organism evidence="1 2">
    <name type="scientific">Prunus yedoensis var. nudiflora</name>
    <dbReference type="NCBI Taxonomy" id="2094558"/>
    <lineage>
        <taxon>Eukaryota</taxon>
        <taxon>Viridiplantae</taxon>
        <taxon>Streptophyta</taxon>
        <taxon>Embryophyta</taxon>
        <taxon>Tracheophyta</taxon>
        <taxon>Spermatophyta</taxon>
        <taxon>Magnoliopsida</taxon>
        <taxon>eudicotyledons</taxon>
        <taxon>Gunneridae</taxon>
        <taxon>Pentapetalae</taxon>
        <taxon>rosids</taxon>
        <taxon>fabids</taxon>
        <taxon>Rosales</taxon>
        <taxon>Rosaceae</taxon>
        <taxon>Amygdaloideae</taxon>
        <taxon>Amygdaleae</taxon>
        <taxon>Prunus</taxon>
    </lineage>
</organism>
<name>A0A314YSH8_PRUYE</name>
<gene>
    <name evidence="1" type="ORF">Pyn_17946</name>
</gene>
<dbReference type="Proteomes" id="UP000250321">
    <property type="component" value="Unassembled WGS sequence"/>
</dbReference>
<evidence type="ECO:0000313" key="1">
    <source>
        <dbReference type="EMBL" id="PQQ09267.1"/>
    </source>
</evidence>
<proteinExistence type="predicted"/>
<accession>A0A314YSH8</accession>
<protein>
    <submittedName>
        <fullName evidence="1">Uncharacterized protein</fullName>
    </submittedName>
</protein>
<comment type="caution">
    <text evidence="1">The sequence shown here is derived from an EMBL/GenBank/DDBJ whole genome shotgun (WGS) entry which is preliminary data.</text>
</comment>
<dbReference type="AlphaFoldDB" id="A0A314YSH8"/>
<sequence length="116" mass="12646">MAQVANPSANMVTTTTMANIVSTIKMGLTTNMTQVANMVGTTILVTKMVRMINMALVAKPIKWHGGNTLTYIAKMVPPICKISLIIIPTKQIIPLAMVANIISKWVRCHLVAIPTW</sequence>
<reference evidence="1 2" key="1">
    <citation type="submission" date="2018-02" db="EMBL/GenBank/DDBJ databases">
        <title>Draft genome of wild Prunus yedoensis var. nudiflora.</title>
        <authorList>
            <person name="Baek S."/>
            <person name="Kim J.-H."/>
            <person name="Choi K."/>
            <person name="Kim G.-B."/>
            <person name="Cho A."/>
            <person name="Jang H."/>
            <person name="Shin C.-H."/>
            <person name="Yu H.-J."/>
            <person name="Mun J.-H."/>
        </authorList>
    </citation>
    <scope>NUCLEOTIDE SEQUENCE [LARGE SCALE GENOMIC DNA]</scope>
    <source>
        <strain evidence="2">cv. Jeju island</strain>
        <tissue evidence="1">Leaf</tissue>
    </source>
</reference>
<dbReference type="EMBL" id="PJQY01000628">
    <property type="protein sequence ID" value="PQQ09267.1"/>
    <property type="molecule type" value="Genomic_DNA"/>
</dbReference>
<evidence type="ECO:0000313" key="2">
    <source>
        <dbReference type="Proteomes" id="UP000250321"/>
    </source>
</evidence>
<keyword evidence="2" id="KW-1185">Reference proteome</keyword>